<sequence length="188" mass="20776">MRLGFAAWAAVAMIALPQASAACAQLSESVWMCDRGTAWENATWDPVGDGTTRYLGEVILNFTDQWPGFEISDSSTTLSEQFDTYTAWIAAENTTPPEVLQVDKIVTPRGLTLRHLQYDEIDGSRTMSAVMLSEVGPSRIMVYLDTGDAMPLEEMEKISFEVAMMLRDSCADEITCADEIEPTTKTNE</sequence>
<proteinExistence type="predicted"/>
<name>A0A0F9VB44_9ZZZZ</name>
<dbReference type="PROSITE" id="PS51257">
    <property type="entry name" value="PROKAR_LIPOPROTEIN"/>
    <property type="match status" value="1"/>
</dbReference>
<accession>A0A0F9VB44</accession>
<comment type="caution">
    <text evidence="1">The sequence shown here is derived from an EMBL/GenBank/DDBJ whole genome shotgun (WGS) entry which is preliminary data.</text>
</comment>
<evidence type="ECO:0000313" key="1">
    <source>
        <dbReference type="EMBL" id="KKN63048.1"/>
    </source>
</evidence>
<reference evidence="1" key="1">
    <citation type="journal article" date="2015" name="Nature">
        <title>Complex archaea that bridge the gap between prokaryotes and eukaryotes.</title>
        <authorList>
            <person name="Spang A."/>
            <person name="Saw J.H."/>
            <person name="Jorgensen S.L."/>
            <person name="Zaremba-Niedzwiedzka K."/>
            <person name="Martijn J."/>
            <person name="Lind A.E."/>
            <person name="van Eijk R."/>
            <person name="Schleper C."/>
            <person name="Guy L."/>
            <person name="Ettema T.J."/>
        </authorList>
    </citation>
    <scope>NUCLEOTIDE SEQUENCE</scope>
</reference>
<dbReference type="AlphaFoldDB" id="A0A0F9VB44"/>
<organism evidence="1">
    <name type="scientific">marine sediment metagenome</name>
    <dbReference type="NCBI Taxonomy" id="412755"/>
    <lineage>
        <taxon>unclassified sequences</taxon>
        <taxon>metagenomes</taxon>
        <taxon>ecological metagenomes</taxon>
    </lineage>
</organism>
<dbReference type="EMBL" id="LAZR01000603">
    <property type="protein sequence ID" value="KKN63048.1"/>
    <property type="molecule type" value="Genomic_DNA"/>
</dbReference>
<protein>
    <submittedName>
        <fullName evidence="1">Uncharacterized protein</fullName>
    </submittedName>
</protein>
<gene>
    <name evidence="1" type="ORF">LCGC14_0505750</name>
</gene>